<protein>
    <recommendedName>
        <fullName evidence="5">Beta-ketoacyl synthase-like N-terminal domain-containing protein</fullName>
    </recommendedName>
</protein>
<dbReference type="Gene3D" id="3.40.47.10">
    <property type="match status" value="1"/>
</dbReference>
<dbReference type="AlphaFoldDB" id="A0A6P1DGZ7"/>
<evidence type="ECO:0000256" key="3">
    <source>
        <dbReference type="ARBA" id="ARBA00023268"/>
    </source>
</evidence>
<name>A0A6P1DGZ7_9NOCA</name>
<dbReference type="PANTHER" id="PTHR43775">
    <property type="entry name" value="FATTY ACID SYNTHASE"/>
    <property type="match status" value="1"/>
</dbReference>
<keyword evidence="3" id="KW-0511">Multifunctional enzyme</keyword>
<dbReference type="EMBL" id="JAAGUZ010000325">
    <property type="protein sequence ID" value="NEW48424.1"/>
    <property type="molecule type" value="Genomic_DNA"/>
</dbReference>
<dbReference type="InterPro" id="IPR014030">
    <property type="entry name" value="Ketoacyl_synth_N"/>
</dbReference>
<reference evidence="6 7" key="1">
    <citation type="submission" date="2020-01" db="EMBL/GenBank/DDBJ databases">
        <title>Genetics and antimicrobial susceptibilities of Nocardia species isolated from the soil; a comparison with species isolated from humans.</title>
        <authorList>
            <person name="Carrasco G."/>
            <person name="Monzon S."/>
            <person name="Sansegundo M."/>
            <person name="Garcia E."/>
            <person name="Garrido N."/>
            <person name="Medina M.J."/>
            <person name="Villalon P."/>
            <person name="Ramirez-Arocha A.C."/>
            <person name="Jimenez P."/>
            <person name="Cuesta I."/>
            <person name="Valdezate S."/>
        </authorList>
    </citation>
    <scope>NUCLEOTIDE SEQUENCE [LARGE SCALE GENOMIC DNA]</scope>
    <source>
        <strain evidence="6 7">CNM20110639</strain>
    </source>
</reference>
<sequence>GKTVRRVRADEPIAIVGMACRFPGGVESPDQLWDLITAGTASISEARRKTPGSNRIGTTWARPLANAASNRRRPSP</sequence>
<proteinExistence type="predicted"/>
<feature type="non-terminal residue" evidence="6">
    <location>
        <position position="76"/>
    </location>
</feature>
<accession>A0A6P1DGZ7</accession>
<evidence type="ECO:0000313" key="6">
    <source>
        <dbReference type="EMBL" id="NEW48424.1"/>
    </source>
</evidence>
<evidence type="ECO:0000256" key="2">
    <source>
        <dbReference type="ARBA" id="ARBA00022553"/>
    </source>
</evidence>
<keyword evidence="2" id="KW-0597">Phosphoprotein</keyword>
<dbReference type="Pfam" id="PF00109">
    <property type="entry name" value="ketoacyl-synt"/>
    <property type="match status" value="1"/>
</dbReference>
<evidence type="ECO:0000256" key="1">
    <source>
        <dbReference type="ARBA" id="ARBA00022450"/>
    </source>
</evidence>
<organism evidence="6 7">
    <name type="scientific">Nocardia cyriacigeorgica</name>
    <dbReference type="NCBI Taxonomy" id="135487"/>
    <lineage>
        <taxon>Bacteria</taxon>
        <taxon>Bacillati</taxon>
        <taxon>Actinomycetota</taxon>
        <taxon>Actinomycetes</taxon>
        <taxon>Mycobacteriales</taxon>
        <taxon>Nocardiaceae</taxon>
        <taxon>Nocardia</taxon>
    </lineage>
</organism>
<dbReference type="InterPro" id="IPR016039">
    <property type="entry name" value="Thiolase-like"/>
</dbReference>
<feature type="non-terminal residue" evidence="6">
    <location>
        <position position="1"/>
    </location>
</feature>
<evidence type="ECO:0000259" key="5">
    <source>
        <dbReference type="Pfam" id="PF00109"/>
    </source>
</evidence>
<gene>
    <name evidence="6" type="ORF">GV789_29245</name>
</gene>
<feature type="region of interest" description="Disordered" evidence="4">
    <location>
        <begin position="46"/>
        <end position="76"/>
    </location>
</feature>
<evidence type="ECO:0000256" key="4">
    <source>
        <dbReference type="SAM" id="MobiDB-lite"/>
    </source>
</evidence>
<dbReference type="GO" id="GO:0004312">
    <property type="term" value="F:fatty acid synthase activity"/>
    <property type="evidence" value="ECO:0007669"/>
    <property type="project" value="TreeGrafter"/>
</dbReference>
<evidence type="ECO:0000313" key="7">
    <source>
        <dbReference type="Proteomes" id="UP000468928"/>
    </source>
</evidence>
<dbReference type="SUPFAM" id="SSF53901">
    <property type="entry name" value="Thiolase-like"/>
    <property type="match status" value="1"/>
</dbReference>
<dbReference type="PANTHER" id="PTHR43775:SF37">
    <property type="entry name" value="SI:DKEY-61P9.11"/>
    <property type="match status" value="1"/>
</dbReference>
<dbReference type="InterPro" id="IPR050091">
    <property type="entry name" value="PKS_NRPS_Biosynth_Enz"/>
</dbReference>
<keyword evidence="1" id="KW-0596">Phosphopantetheine</keyword>
<dbReference type="Proteomes" id="UP000468928">
    <property type="component" value="Unassembled WGS sequence"/>
</dbReference>
<feature type="domain" description="Beta-ketoacyl synthase-like N-terminal" evidence="5">
    <location>
        <begin position="11"/>
        <end position="48"/>
    </location>
</feature>
<comment type="caution">
    <text evidence="6">The sequence shown here is derived from an EMBL/GenBank/DDBJ whole genome shotgun (WGS) entry which is preliminary data.</text>
</comment>
<dbReference type="GO" id="GO:0006633">
    <property type="term" value="P:fatty acid biosynthetic process"/>
    <property type="evidence" value="ECO:0007669"/>
    <property type="project" value="TreeGrafter"/>
</dbReference>